<protein>
    <submittedName>
        <fullName evidence="3">Transmembrane protein, putative</fullName>
    </submittedName>
</protein>
<evidence type="ECO:0000256" key="1">
    <source>
        <dbReference type="SAM" id="MobiDB-lite"/>
    </source>
</evidence>
<feature type="compositionally biased region" description="Low complexity" evidence="1">
    <location>
        <begin position="1"/>
        <end position="21"/>
    </location>
</feature>
<accession>A0A072V1B7</accession>
<evidence type="ECO:0000313" key="4">
    <source>
        <dbReference type="EMBL" id="RHN70362.1"/>
    </source>
</evidence>
<keyword evidence="2" id="KW-0472">Membrane</keyword>
<dbReference type="OrthoDB" id="2822301at2759"/>
<evidence type="ECO:0000313" key="6">
    <source>
        <dbReference type="Proteomes" id="UP000002051"/>
    </source>
</evidence>
<dbReference type="Proteomes" id="UP000265566">
    <property type="component" value="Chromosome 3"/>
</dbReference>
<reference evidence="4" key="5">
    <citation type="journal article" date="2018" name="Nat. Plants">
        <title>Whole-genome landscape of Medicago truncatula symbiotic genes.</title>
        <authorList>
            <person name="Pecrix Y."/>
            <person name="Gamas P."/>
            <person name="Carrere S."/>
        </authorList>
    </citation>
    <scope>NUCLEOTIDE SEQUENCE</scope>
    <source>
        <tissue evidence="4">Leaves</tissue>
    </source>
</reference>
<gene>
    <name evidence="5" type="primary">25489952</name>
    <name evidence="3" type="ordered locus">MTR_3g102970</name>
    <name evidence="4" type="ORF">MtrunA17_Chr3g0134701</name>
</gene>
<evidence type="ECO:0000313" key="5">
    <source>
        <dbReference type="EnsemblPlants" id="KEH35804"/>
    </source>
</evidence>
<reference evidence="5" key="3">
    <citation type="submission" date="2015-04" db="UniProtKB">
        <authorList>
            <consortium name="EnsemblPlants"/>
        </authorList>
    </citation>
    <scope>IDENTIFICATION</scope>
    <source>
        <strain evidence="5">cv. Jemalong A17</strain>
    </source>
</reference>
<reference evidence="3 6" key="2">
    <citation type="journal article" date="2014" name="BMC Genomics">
        <title>An improved genome release (version Mt4.0) for the model legume Medicago truncatula.</title>
        <authorList>
            <person name="Tang H."/>
            <person name="Krishnakumar V."/>
            <person name="Bidwell S."/>
            <person name="Rosen B."/>
            <person name="Chan A."/>
            <person name="Zhou S."/>
            <person name="Gentzbittel L."/>
            <person name="Childs K.L."/>
            <person name="Yandell M."/>
            <person name="Gundlach H."/>
            <person name="Mayer K.F."/>
            <person name="Schwartz D.C."/>
            <person name="Town C.D."/>
        </authorList>
    </citation>
    <scope>GENOME REANNOTATION</scope>
    <source>
        <strain evidence="3">A17</strain>
        <strain evidence="5 6">cv. Jemalong A17</strain>
    </source>
</reference>
<dbReference type="HOGENOM" id="CLU_131754_0_0_1"/>
<feature type="region of interest" description="Disordered" evidence="1">
    <location>
        <begin position="1"/>
        <end position="28"/>
    </location>
</feature>
<reference evidence="7" key="4">
    <citation type="journal article" date="2018" name="Nat. Plants">
        <title>Whole-genome landscape of Medicago truncatula symbiotic genes.</title>
        <authorList>
            <person name="Pecrix Y."/>
            <person name="Staton S.E."/>
            <person name="Sallet E."/>
            <person name="Lelandais-Briere C."/>
            <person name="Moreau S."/>
            <person name="Carrere S."/>
            <person name="Blein T."/>
            <person name="Jardinaud M.F."/>
            <person name="Latrasse D."/>
            <person name="Zouine M."/>
            <person name="Zahm M."/>
            <person name="Kreplak J."/>
            <person name="Mayjonade B."/>
            <person name="Satge C."/>
            <person name="Perez M."/>
            <person name="Cauet S."/>
            <person name="Marande W."/>
            <person name="Chantry-Darmon C."/>
            <person name="Lopez-Roques C."/>
            <person name="Bouchez O."/>
            <person name="Berard A."/>
            <person name="Debelle F."/>
            <person name="Munos S."/>
            <person name="Bendahmane A."/>
            <person name="Berges H."/>
            <person name="Niebel A."/>
            <person name="Buitink J."/>
            <person name="Frugier F."/>
            <person name="Benhamed M."/>
            <person name="Crespi M."/>
            <person name="Gouzy J."/>
            <person name="Gamas P."/>
        </authorList>
    </citation>
    <scope>NUCLEOTIDE SEQUENCE [LARGE SCALE GENOMIC DNA]</scope>
    <source>
        <strain evidence="7">cv. Jemalong A17</strain>
    </source>
</reference>
<name>A0A072V1B7_MEDTR</name>
<dbReference type="AlphaFoldDB" id="A0A072V1B7"/>
<keyword evidence="6" id="KW-1185">Reference proteome</keyword>
<dbReference type="Proteomes" id="UP000002051">
    <property type="component" value="Chromosome 3"/>
</dbReference>
<keyword evidence="2" id="KW-1133">Transmembrane helix</keyword>
<keyword evidence="2 3" id="KW-0812">Transmembrane</keyword>
<dbReference type="EMBL" id="CM001219">
    <property type="protein sequence ID" value="KEH35804.1"/>
    <property type="molecule type" value="Genomic_DNA"/>
</dbReference>
<feature type="transmembrane region" description="Helical" evidence="2">
    <location>
        <begin position="154"/>
        <end position="171"/>
    </location>
</feature>
<dbReference type="EMBL" id="PSQE01000003">
    <property type="protein sequence ID" value="RHN70362.1"/>
    <property type="molecule type" value="Genomic_DNA"/>
</dbReference>
<organism evidence="3 6">
    <name type="scientific">Medicago truncatula</name>
    <name type="common">Barrel medic</name>
    <name type="synonym">Medicago tribuloides</name>
    <dbReference type="NCBI Taxonomy" id="3880"/>
    <lineage>
        <taxon>Eukaryota</taxon>
        <taxon>Viridiplantae</taxon>
        <taxon>Streptophyta</taxon>
        <taxon>Embryophyta</taxon>
        <taxon>Tracheophyta</taxon>
        <taxon>Spermatophyta</taxon>
        <taxon>Magnoliopsida</taxon>
        <taxon>eudicotyledons</taxon>
        <taxon>Gunneridae</taxon>
        <taxon>Pentapetalae</taxon>
        <taxon>rosids</taxon>
        <taxon>fabids</taxon>
        <taxon>Fabales</taxon>
        <taxon>Fabaceae</taxon>
        <taxon>Papilionoideae</taxon>
        <taxon>50 kb inversion clade</taxon>
        <taxon>NPAAA clade</taxon>
        <taxon>Hologalegina</taxon>
        <taxon>IRL clade</taxon>
        <taxon>Trifolieae</taxon>
        <taxon>Medicago</taxon>
    </lineage>
</organism>
<proteinExistence type="predicted"/>
<evidence type="ECO:0000313" key="7">
    <source>
        <dbReference type="Proteomes" id="UP000265566"/>
    </source>
</evidence>
<evidence type="ECO:0000256" key="2">
    <source>
        <dbReference type="SAM" id="Phobius"/>
    </source>
</evidence>
<dbReference type="EnsemblPlants" id="KEH35804">
    <property type="protein sequence ID" value="KEH35804"/>
    <property type="gene ID" value="MTR_3g102970"/>
</dbReference>
<evidence type="ECO:0000313" key="3">
    <source>
        <dbReference type="EMBL" id="KEH35804.1"/>
    </source>
</evidence>
<dbReference type="KEGG" id="mtr:25489952"/>
<dbReference type="Gramene" id="rna18932">
    <property type="protein sequence ID" value="RHN70362.1"/>
    <property type="gene ID" value="gene18932"/>
</dbReference>
<sequence length="174" mass="20038">MSSSRGGYSGSRGSQSYSISRNGASHSQGCRRSHCRILENEVDSLSVMLPACDCTLPMKAYIAITDANQGRMFWRCRNWNNKTMCTCNLYIWDDDIIPGVTSMIKVTPAIDRSMDGRKNQVCNKCENIDEVMKAFESNEIAKWKTKYEDENKKVKWMSLITIISWVFFVWFEKI</sequence>
<reference evidence="3 6" key="1">
    <citation type="journal article" date="2011" name="Nature">
        <title>The Medicago genome provides insight into the evolution of rhizobial symbioses.</title>
        <authorList>
            <person name="Young N.D."/>
            <person name="Debelle F."/>
            <person name="Oldroyd G.E."/>
            <person name="Geurts R."/>
            <person name="Cannon S.B."/>
            <person name="Udvardi M.K."/>
            <person name="Benedito V.A."/>
            <person name="Mayer K.F."/>
            <person name="Gouzy J."/>
            <person name="Schoof H."/>
            <person name="Van de Peer Y."/>
            <person name="Proost S."/>
            <person name="Cook D.R."/>
            <person name="Meyers B.C."/>
            <person name="Spannagl M."/>
            <person name="Cheung F."/>
            <person name="De Mita S."/>
            <person name="Krishnakumar V."/>
            <person name="Gundlach H."/>
            <person name="Zhou S."/>
            <person name="Mudge J."/>
            <person name="Bharti A.K."/>
            <person name="Murray J.D."/>
            <person name="Naoumkina M.A."/>
            <person name="Rosen B."/>
            <person name="Silverstein K.A."/>
            <person name="Tang H."/>
            <person name="Rombauts S."/>
            <person name="Zhao P.X."/>
            <person name="Zhou P."/>
            <person name="Barbe V."/>
            <person name="Bardou P."/>
            <person name="Bechner M."/>
            <person name="Bellec A."/>
            <person name="Berger A."/>
            <person name="Berges H."/>
            <person name="Bidwell S."/>
            <person name="Bisseling T."/>
            <person name="Choisne N."/>
            <person name="Couloux A."/>
            <person name="Denny R."/>
            <person name="Deshpande S."/>
            <person name="Dai X."/>
            <person name="Doyle J.J."/>
            <person name="Dudez A.M."/>
            <person name="Farmer A.D."/>
            <person name="Fouteau S."/>
            <person name="Franken C."/>
            <person name="Gibelin C."/>
            <person name="Gish J."/>
            <person name="Goldstein S."/>
            <person name="Gonzalez A.J."/>
            <person name="Green P.J."/>
            <person name="Hallab A."/>
            <person name="Hartog M."/>
            <person name="Hua A."/>
            <person name="Humphray S.J."/>
            <person name="Jeong D.H."/>
            <person name="Jing Y."/>
            <person name="Jocker A."/>
            <person name="Kenton S.M."/>
            <person name="Kim D.J."/>
            <person name="Klee K."/>
            <person name="Lai H."/>
            <person name="Lang C."/>
            <person name="Lin S."/>
            <person name="Macmil S.L."/>
            <person name="Magdelenat G."/>
            <person name="Matthews L."/>
            <person name="McCorrison J."/>
            <person name="Monaghan E.L."/>
            <person name="Mun J.H."/>
            <person name="Najar F.Z."/>
            <person name="Nicholson C."/>
            <person name="Noirot C."/>
            <person name="O'Bleness M."/>
            <person name="Paule C.R."/>
            <person name="Poulain J."/>
            <person name="Prion F."/>
            <person name="Qin B."/>
            <person name="Qu C."/>
            <person name="Retzel E.F."/>
            <person name="Riddle C."/>
            <person name="Sallet E."/>
            <person name="Samain S."/>
            <person name="Samson N."/>
            <person name="Sanders I."/>
            <person name="Saurat O."/>
            <person name="Scarpelli C."/>
            <person name="Schiex T."/>
            <person name="Segurens B."/>
            <person name="Severin A.J."/>
            <person name="Sherrier D.J."/>
            <person name="Shi R."/>
            <person name="Sims S."/>
            <person name="Singer S.R."/>
            <person name="Sinharoy S."/>
            <person name="Sterck L."/>
            <person name="Viollet A."/>
            <person name="Wang B.B."/>
            <person name="Wang K."/>
            <person name="Wang M."/>
            <person name="Wang X."/>
            <person name="Warfsmann J."/>
            <person name="Weissenbach J."/>
            <person name="White D.D."/>
            <person name="White J.D."/>
            <person name="Wiley G.B."/>
            <person name="Wincker P."/>
            <person name="Xing Y."/>
            <person name="Yang L."/>
            <person name="Yao Z."/>
            <person name="Ying F."/>
            <person name="Zhai J."/>
            <person name="Zhou L."/>
            <person name="Zuber A."/>
            <person name="Denarie J."/>
            <person name="Dixon R.A."/>
            <person name="May G.D."/>
            <person name="Schwartz D.C."/>
            <person name="Rogers J."/>
            <person name="Quetier F."/>
            <person name="Town C.D."/>
            <person name="Roe B.A."/>
        </authorList>
    </citation>
    <scope>NUCLEOTIDE SEQUENCE [LARGE SCALE GENOMIC DNA]</scope>
    <source>
        <strain evidence="3">A17</strain>
        <strain evidence="5 6">cv. Jemalong A17</strain>
    </source>
</reference>